<keyword evidence="2" id="KW-1003">Cell membrane</keyword>
<dbReference type="GO" id="GO:0005886">
    <property type="term" value="C:plasma membrane"/>
    <property type="evidence" value="ECO:0007669"/>
    <property type="project" value="UniProtKB-SubCell"/>
</dbReference>
<name>A0A3B0KAJ9_DROGU</name>
<dbReference type="Proteomes" id="UP000268350">
    <property type="component" value="Unassembled WGS sequence"/>
</dbReference>
<keyword evidence="6 10" id="KW-1133">Transmembrane helix</keyword>
<evidence type="ECO:0000256" key="9">
    <source>
        <dbReference type="ARBA" id="ARBA00023224"/>
    </source>
</evidence>
<gene>
    <name evidence="11" type="ORF">DGUA_6G017914</name>
</gene>
<sequence>MASLQFHGNVDADTRYDASLDPARESELFGLLMFLQLGMGMNPVPKWPRWWPIWLRPVGGLLAKAYCSMVILTSLHLGLLFTKTTLDVLPTGELQPITDALTMTIIYFFTGYANIYWCVRSKRLLAFMEHINGEYRHHSLAGVTFVSSHTAHRWSRSFTSTWILCCLVGVITWGVSPLMLGIRTLPLTCWYPFDALAPGTYMAVYATQLFGQISVGVTFGFGGSLFVTLCLLLLAQFDVLYCSLKNLDAHAKLLSGETIRGLGILQRDLLQGSSTRELNQYALLQEHPTDLLRISAGAGAGAGSHRLGQVKAFHSALVECVRLHRFILYCCAELENLFSPYCLVKSMQITIQLCLLVFVGVSGTQEFLRIVNQIQYLALTLFELLMFTYCGELLSRHSVRSGEAFWRGGWWKHAHCLRQDVLIFLVNSRRAVYVTAGKFYVMDVNRLRSVITQAFSFLTLLQKLAAKKAITEP</sequence>
<evidence type="ECO:0000256" key="2">
    <source>
        <dbReference type="ARBA" id="ARBA00022475"/>
    </source>
</evidence>
<protein>
    <recommendedName>
        <fullName evidence="10">Odorant receptor</fullName>
    </recommendedName>
</protein>
<keyword evidence="4 10" id="KW-0812">Transmembrane</keyword>
<accession>A0A3B0KAJ9</accession>
<organism evidence="11 12">
    <name type="scientific">Drosophila guanche</name>
    <name type="common">Fruit fly</name>
    <dbReference type="NCBI Taxonomy" id="7266"/>
    <lineage>
        <taxon>Eukaryota</taxon>
        <taxon>Metazoa</taxon>
        <taxon>Ecdysozoa</taxon>
        <taxon>Arthropoda</taxon>
        <taxon>Hexapoda</taxon>
        <taxon>Insecta</taxon>
        <taxon>Pterygota</taxon>
        <taxon>Neoptera</taxon>
        <taxon>Endopterygota</taxon>
        <taxon>Diptera</taxon>
        <taxon>Brachycera</taxon>
        <taxon>Muscomorpha</taxon>
        <taxon>Ephydroidea</taxon>
        <taxon>Drosophilidae</taxon>
        <taxon>Drosophila</taxon>
        <taxon>Sophophora</taxon>
    </lineage>
</organism>
<dbReference type="OMA" id="MFTYCGE"/>
<dbReference type="AlphaFoldDB" id="A0A3B0KAJ9"/>
<dbReference type="OrthoDB" id="8185860at2759"/>
<evidence type="ECO:0000256" key="6">
    <source>
        <dbReference type="ARBA" id="ARBA00022989"/>
    </source>
</evidence>
<comment type="subcellular location">
    <subcellularLocation>
        <location evidence="1 10">Cell membrane</location>
        <topology evidence="1 10">Multi-pass membrane protein</topology>
    </subcellularLocation>
</comment>
<dbReference type="GO" id="GO:0005549">
    <property type="term" value="F:odorant binding"/>
    <property type="evidence" value="ECO:0007669"/>
    <property type="project" value="InterPro"/>
</dbReference>
<evidence type="ECO:0000256" key="8">
    <source>
        <dbReference type="ARBA" id="ARBA00023170"/>
    </source>
</evidence>
<comment type="caution">
    <text evidence="10">Lacks conserved residue(s) required for the propagation of feature annotation.</text>
</comment>
<evidence type="ECO:0000256" key="5">
    <source>
        <dbReference type="ARBA" id="ARBA00022725"/>
    </source>
</evidence>
<dbReference type="PANTHER" id="PTHR21137">
    <property type="entry name" value="ODORANT RECEPTOR"/>
    <property type="match status" value="1"/>
</dbReference>
<evidence type="ECO:0000256" key="1">
    <source>
        <dbReference type="ARBA" id="ARBA00004651"/>
    </source>
</evidence>
<keyword evidence="3 10" id="KW-0716">Sensory transduction</keyword>
<evidence type="ECO:0000313" key="12">
    <source>
        <dbReference type="Proteomes" id="UP000268350"/>
    </source>
</evidence>
<dbReference type="GO" id="GO:0007165">
    <property type="term" value="P:signal transduction"/>
    <property type="evidence" value="ECO:0007669"/>
    <property type="project" value="UniProtKB-KW"/>
</dbReference>
<keyword evidence="8 10" id="KW-0675">Receptor</keyword>
<evidence type="ECO:0000256" key="4">
    <source>
        <dbReference type="ARBA" id="ARBA00022692"/>
    </source>
</evidence>
<feature type="transmembrane region" description="Helical" evidence="10">
    <location>
        <begin position="57"/>
        <end position="80"/>
    </location>
</feature>
<dbReference type="Pfam" id="PF02949">
    <property type="entry name" value="7tm_6"/>
    <property type="match status" value="1"/>
</dbReference>
<proteinExistence type="inferred from homology"/>
<dbReference type="GO" id="GO:0004984">
    <property type="term" value="F:olfactory receptor activity"/>
    <property type="evidence" value="ECO:0007669"/>
    <property type="project" value="InterPro"/>
</dbReference>
<evidence type="ECO:0000313" key="11">
    <source>
        <dbReference type="EMBL" id="SPP83119.1"/>
    </source>
</evidence>
<keyword evidence="7 10" id="KW-0472">Membrane</keyword>
<feature type="transmembrane region" description="Helical" evidence="10">
    <location>
        <begin position="202"/>
        <end position="235"/>
    </location>
</feature>
<dbReference type="EMBL" id="OUUW01000007">
    <property type="protein sequence ID" value="SPP83119.1"/>
    <property type="molecule type" value="Genomic_DNA"/>
</dbReference>
<dbReference type="PANTHER" id="PTHR21137:SF42">
    <property type="entry name" value="ODORANT RECEPTOR 83A"/>
    <property type="match status" value="1"/>
</dbReference>
<dbReference type="InterPro" id="IPR004117">
    <property type="entry name" value="7tm6_olfct_rcpt"/>
</dbReference>
<keyword evidence="12" id="KW-1185">Reference proteome</keyword>
<reference evidence="12" key="1">
    <citation type="submission" date="2018-01" db="EMBL/GenBank/DDBJ databases">
        <authorList>
            <person name="Alioto T."/>
            <person name="Alioto T."/>
        </authorList>
    </citation>
    <scope>NUCLEOTIDE SEQUENCE [LARGE SCALE GENOMIC DNA]</scope>
</reference>
<evidence type="ECO:0000256" key="10">
    <source>
        <dbReference type="RuleBase" id="RU351113"/>
    </source>
</evidence>
<evidence type="ECO:0000256" key="3">
    <source>
        <dbReference type="ARBA" id="ARBA00022606"/>
    </source>
</evidence>
<feature type="transmembrane region" description="Helical" evidence="10">
    <location>
        <begin position="162"/>
        <end position="182"/>
    </location>
</feature>
<comment type="similarity">
    <text evidence="10">Belongs to the insect chemoreceptor superfamily. Heteromeric odorant receptor channel (TC 1.A.69) family.</text>
</comment>
<evidence type="ECO:0000256" key="7">
    <source>
        <dbReference type="ARBA" id="ARBA00023136"/>
    </source>
</evidence>
<keyword evidence="9 10" id="KW-0807">Transducer</keyword>
<keyword evidence="5 10" id="KW-0552">Olfaction</keyword>
<feature type="transmembrane region" description="Helical" evidence="10">
    <location>
        <begin position="100"/>
        <end position="119"/>
    </location>
</feature>